<dbReference type="PROSITE" id="PS50237">
    <property type="entry name" value="HECT"/>
    <property type="match status" value="1"/>
</dbReference>
<dbReference type="InterPro" id="IPR035892">
    <property type="entry name" value="C2_domain_sf"/>
</dbReference>
<feature type="region of interest" description="Disordered" evidence="8">
    <location>
        <begin position="233"/>
        <end position="263"/>
    </location>
</feature>
<evidence type="ECO:0000313" key="12">
    <source>
        <dbReference type="RefSeq" id="XP_013792234.2"/>
    </source>
</evidence>
<dbReference type="GeneID" id="106476111"/>
<reference evidence="12" key="1">
    <citation type="submission" date="2025-08" db="UniProtKB">
        <authorList>
            <consortium name="RefSeq"/>
        </authorList>
    </citation>
    <scope>IDENTIFICATION</scope>
    <source>
        <tissue evidence="12">Muscle</tissue>
    </source>
</reference>
<evidence type="ECO:0000256" key="7">
    <source>
        <dbReference type="PROSITE-ProRule" id="PRU00104"/>
    </source>
</evidence>
<feature type="compositionally biased region" description="Low complexity" evidence="8">
    <location>
        <begin position="82"/>
        <end position="92"/>
    </location>
</feature>
<evidence type="ECO:0000256" key="1">
    <source>
        <dbReference type="ARBA" id="ARBA00000885"/>
    </source>
</evidence>
<dbReference type="Gene3D" id="2.20.70.10">
    <property type="match status" value="2"/>
</dbReference>
<dbReference type="CDD" id="cd00201">
    <property type="entry name" value="WW"/>
    <property type="match status" value="3"/>
</dbReference>
<dbReference type="SUPFAM" id="SSF51045">
    <property type="entry name" value="WW domain"/>
    <property type="match status" value="3"/>
</dbReference>
<dbReference type="PROSITE" id="PS01159">
    <property type="entry name" value="WW_DOMAIN_1"/>
    <property type="match status" value="3"/>
</dbReference>
<evidence type="ECO:0000259" key="9">
    <source>
        <dbReference type="PROSITE" id="PS50020"/>
    </source>
</evidence>
<comment type="pathway">
    <text evidence="2">Protein modification; protein ubiquitination.</text>
</comment>
<proteinExistence type="predicted"/>
<dbReference type="InterPro" id="IPR000569">
    <property type="entry name" value="HECT_dom"/>
</dbReference>
<evidence type="ECO:0000256" key="6">
    <source>
        <dbReference type="ARBA" id="ARBA00022786"/>
    </source>
</evidence>
<feature type="domain" description="WW" evidence="9">
    <location>
        <begin position="205"/>
        <end position="238"/>
    </location>
</feature>
<evidence type="ECO:0000256" key="4">
    <source>
        <dbReference type="ARBA" id="ARBA00022679"/>
    </source>
</evidence>
<keyword evidence="4" id="KW-0808">Transferase</keyword>
<name>A0ABM1C0S0_LIMPO</name>
<accession>A0ABM1C0S0</accession>
<evidence type="ECO:0000313" key="11">
    <source>
        <dbReference type="Proteomes" id="UP000694941"/>
    </source>
</evidence>
<dbReference type="PANTHER" id="PTHR11254">
    <property type="entry name" value="HECT DOMAIN UBIQUITIN-PROTEIN LIGASE"/>
    <property type="match status" value="1"/>
</dbReference>
<dbReference type="InterPro" id="IPR001202">
    <property type="entry name" value="WW_dom"/>
</dbReference>
<feature type="region of interest" description="Disordered" evidence="8">
    <location>
        <begin position="73"/>
        <end position="96"/>
    </location>
</feature>
<feature type="domain" description="WW" evidence="9">
    <location>
        <begin position="263"/>
        <end position="296"/>
    </location>
</feature>
<gene>
    <name evidence="12" type="primary">LOC106476111</name>
</gene>
<comment type="catalytic activity">
    <reaction evidence="1">
        <text>S-ubiquitinyl-[E2 ubiquitin-conjugating enzyme]-L-cysteine + [acceptor protein]-L-lysine = [E2 ubiquitin-conjugating enzyme]-L-cysteine + N(6)-ubiquitinyl-[acceptor protein]-L-lysine.</text>
        <dbReference type="EC" id="2.3.2.26"/>
    </reaction>
</comment>
<evidence type="ECO:0000256" key="3">
    <source>
        <dbReference type="ARBA" id="ARBA00012485"/>
    </source>
</evidence>
<feature type="domain" description="WW" evidence="9">
    <location>
        <begin position="93"/>
        <end position="126"/>
    </location>
</feature>
<comment type="caution">
    <text evidence="7">Lacks conserved residue(s) required for the propagation of feature annotation.</text>
</comment>
<organism evidence="11 12">
    <name type="scientific">Limulus polyphemus</name>
    <name type="common">Atlantic horseshoe crab</name>
    <dbReference type="NCBI Taxonomy" id="6850"/>
    <lineage>
        <taxon>Eukaryota</taxon>
        <taxon>Metazoa</taxon>
        <taxon>Ecdysozoa</taxon>
        <taxon>Arthropoda</taxon>
        <taxon>Chelicerata</taxon>
        <taxon>Merostomata</taxon>
        <taxon>Xiphosura</taxon>
        <taxon>Limulidae</taxon>
        <taxon>Limulus</taxon>
    </lineage>
</organism>
<evidence type="ECO:0000256" key="8">
    <source>
        <dbReference type="SAM" id="MobiDB-lite"/>
    </source>
</evidence>
<evidence type="ECO:0000256" key="5">
    <source>
        <dbReference type="ARBA" id="ARBA00022737"/>
    </source>
</evidence>
<feature type="compositionally biased region" description="Polar residues" evidence="8">
    <location>
        <begin position="240"/>
        <end position="251"/>
    </location>
</feature>
<dbReference type="RefSeq" id="XP_013792234.2">
    <property type="nucleotide sequence ID" value="XM_013936780.2"/>
</dbReference>
<sequence>MIELPILSFPSEKPGRYIPFKHYILRPRSPRSRVKGHLEVYHAFLPSEDNTDQTASNHETEAGWELVDAVTSSTQEEGPVQPVMMPSSATAPPSLPPGWEERQDANGRTYYVNHIARTTQWERPTGTTPIEEQVQQRSLDSAREFRRRVHISVDRTDEIEQRTSSEALTQILESQQAETPTNRRHSEPIPDNMVQQLAALRISSEGLPAGWTMQIAPSGRIFFIDHNSKATTWVDPRTGRPSSFPNQNNVPNKPKFESVDDLGPLPEGWEERVHTDGRIFFIDHNTRTTQWEDPRMSNPNIAGPAVPYSRDYKQKYEYLKNKLPKPSNVPNKFEIKVSRSSILEDAYRIVSSVSRIDLLKTKLWIEFDGEEVLDYGGASREMFFLLSREMFNPYYGLFEYSAAE</sequence>
<dbReference type="Gene3D" id="2.60.40.150">
    <property type="entry name" value="C2 domain"/>
    <property type="match status" value="1"/>
</dbReference>
<dbReference type="PROSITE" id="PS50020">
    <property type="entry name" value="WW_DOMAIN_2"/>
    <property type="match status" value="3"/>
</dbReference>
<evidence type="ECO:0000259" key="10">
    <source>
        <dbReference type="PROSITE" id="PS50237"/>
    </source>
</evidence>
<dbReference type="InterPro" id="IPR050409">
    <property type="entry name" value="E3_ubiq-protein_ligase"/>
</dbReference>
<keyword evidence="11" id="KW-1185">Reference proteome</keyword>
<dbReference type="SUPFAM" id="SSF56204">
    <property type="entry name" value="Hect, E3 ligase catalytic domain"/>
    <property type="match status" value="1"/>
</dbReference>
<keyword evidence="5" id="KW-0677">Repeat</keyword>
<dbReference type="Gene3D" id="3.90.1750.10">
    <property type="entry name" value="Hect, E3 ligase catalytic domains"/>
    <property type="match status" value="1"/>
</dbReference>
<feature type="domain" description="HECT" evidence="10">
    <location>
        <begin position="355"/>
        <end position="404"/>
    </location>
</feature>
<dbReference type="InterPro" id="IPR035983">
    <property type="entry name" value="Hect_E3_ubiquitin_ligase"/>
</dbReference>
<keyword evidence="6 7" id="KW-0833">Ubl conjugation pathway</keyword>
<protein>
    <recommendedName>
        <fullName evidence="3">HECT-type E3 ubiquitin transferase</fullName>
        <ecNumber evidence="3">2.3.2.26</ecNumber>
    </recommendedName>
</protein>
<dbReference type="Pfam" id="PF00397">
    <property type="entry name" value="WW"/>
    <property type="match status" value="3"/>
</dbReference>
<dbReference type="SMART" id="SM00456">
    <property type="entry name" value="WW"/>
    <property type="match status" value="3"/>
</dbReference>
<dbReference type="PANTHER" id="PTHR11254:SF440">
    <property type="entry name" value="E3 UBIQUITIN-PROTEIN LIGASE NEDD-4"/>
    <property type="match status" value="1"/>
</dbReference>
<dbReference type="InterPro" id="IPR036020">
    <property type="entry name" value="WW_dom_sf"/>
</dbReference>
<evidence type="ECO:0000256" key="2">
    <source>
        <dbReference type="ARBA" id="ARBA00004906"/>
    </source>
</evidence>
<dbReference type="Proteomes" id="UP000694941">
    <property type="component" value="Unplaced"/>
</dbReference>
<dbReference type="EC" id="2.3.2.26" evidence="3"/>